<accession>A0A9P7FIM5</accession>
<proteinExistence type="predicted"/>
<evidence type="ECO:0000313" key="1">
    <source>
        <dbReference type="EMBL" id="KAG2119708.1"/>
    </source>
</evidence>
<organism evidence="1 2">
    <name type="scientific">Suillus discolor</name>
    <dbReference type="NCBI Taxonomy" id="1912936"/>
    <lineage>
        <taxon>Eukaryota</taxon>
        <taxon>Fungi</taxon>
        <taxon>Dikarya</taxon>
        <taxon>Basidiomycota</taxon>
        <taxon>Agaricomycotina</taxon>
        <taxon>Agaricomycetes</taxon>
        <taxon>Agaricomycetidae</taxon>
        <taxon>Boletales</taxon>
        <taxon>Suillineae</taxon>
        <taxon>Suillaceae</taxon>
        <taxon>Suillus</taxon>
    </lineage>
</organism>
<keyword evidence="2" id="KW-1185">Reference proteome</keyword>
<dbReference type="AlphaFoldDB" id="A0A9P7FIM5"/>
<gene>
    <name evidence="1" type="ORF">F5147DRAFT_767179</name>
</gene>
<evidence type="ECO:0000313" key="2">
    <source>
        <dbReference type="Proteomes" id="UP000823399"/>
    </source>
</evidence>
<dbReference type="RefSeq" id="XP_041299534.1">
    <property type="nucleotide sequence ID" value="XM_041440849.1"/>
</dbReference>
<reference evidence="1" key="1">
    <citation type="journal article" date="2020" name="New Phytol.">
        <title>Comparative genomics reveals dynamic genome evolution in host specialist ectomycorrhizal fungi.</title>
        <authorList>
            <person name="Lofgren L.A."/>
            <person name="Nguyen N.H."/>
            <person name="Vilgalys R."/>
            <person name="Ruytinx J."/>
            <person name="Liao H.L."/>
            <person name="Branco S."/>
            <person name="Kuo A."/>
            <person name="LaButti K."/>
            <person name="Lipzen A."/>
            <person name="Andreopoulos W."/>
            <person name="Pangilinan J."/>
            <person name="Riley R."/>
            <person name="Hundley H."/>
            <person name="Na H."/>
            <person name="Barry K."/>
            <person name="Grigoriev I.V."/>
            <person name="Stajich J.E."/>
            <person name="Kennedy P.G."/>
        </authorList>
    </citation>
    <scope>NUCLEOTIDE SEQUENCE</scope>
    <source>
        <strain evidence="1">FC423</strain>
    </source>
</reference>
<dbReference type="GeneID" id="64703108"/>
<dbReference type="OrthoDB" id="2687005at2759"/>
<name>A0A9P7FIM5_9AGAM</name>
<protein>
    <submittedName>
        <fullName evidence="1">Uncharacterized protein</fullName>
    </submittedName>
</protein>
<dbReference type="Proteomes" id="UP000823399">
    <property type="component" value="Unassembled WGS sequence"/>
</dbReference>
<dbReference type="EMBL" id="JABBWM010000002">
    <property type="protein sequence ID" value="KAG2119708.1"/>
    <property type="molecule type" value="Genomic_DNA"/>
</dbReference>
<comment type="caution">
    <text evidence="1">The sequence shown here is derived from an EMBL/GenBank/DDBJ whole genome shotgun (WGS) entry which is preliminary data.</text>
</comment>
<sequence>MHANSSKNEVSMLMKKNRALEQKVIIMLFSSSRYEQLLEHIGSLSIGTPTDPFTEILKVAHEANRQIPVYCEDNYDGVYYWFKSDWTKEYLSHGVLEVKCPDGAGSISYLVDEDGFVVSEAIQQKMRETLHILWFILLRFGCAPTSWTKIDILALEFVQLPQSITISPFIRHPKKKKEDHVKVVQPITVVNAIAKATRPKISGLTLVVETPDNNDKPP</sequence>